<dbReference type="STRING" id="745411.B3C1_10052"/>
<evidence type="ECO:0000259" key="2">
    <source>
        <dbReference type="Pfam" id="PF04024"/>
    </source>
</evidence>
<keyword evidence="1" id="KW-0472">Membrane</keyword>
<dbReference type="EMBL" id="AMRI01000012">
    <property type="protein sequence ID" value="EKE73732.1"/>
    <property type="molecule type" value="Genomic_DNA"/>
</dbReference>
<reference evidence="3 4" key="1">
    <citation type="journal article" date="2012" name="J. Bacteriol.">
        <title>Genome Sequence of Gallaecimonas xiamenensis Type Strain 3-C-1.</title>
        <authorList>
            <person name="Lai Q."/>
            <person name="Wang L."/>
            <person name="Wang W."/>
            <person name="Shao Z."/>
        </authorList>
    </citation>
    <scope>NUCLEOTIDE SEQUENCE [LARGE SCALE GENOMIC DNA]</scope>
    <source>
        <strain evidence="3 4">3-C-1</strain>
    </source>
</reference>
<evidence type="ECO:0000256" key="1">
    <source>
        <dbReference type="SAM" id="Phobius"/>
    </source>
</evidence>
<sequence>MRERWYQDRSNKLLFGVCAGLAPVIGLDRAWVRLAALVALLISPVTTAILYGVAIWLLPVKPYLEGQWERKP</sequence>
<protein>
    <submittedName>
        <fullName evidence="3">Phage shock domain-containing protein</fullName>
    </submittedName>
</protein>
<dbReference type="RefSeq" id="WP_008484616.1">
    <property type="nucleotide sequence ID" value="NZ_AMRI01000012.1"/>
</dbReference>
<dbReference type="Proteomes" id="UP000006755">
    <property type="component" value="Unassembled WGS sequence"/>
</dbReference>
<organism evidence="3 4">
    <name type="scientific">Gallaecimonas xiamenensis 3-C-1</name>
    <dbReference type="NCBI Taxonomy" id="745411"/>
    <lineage>
        <taxon>Bacteria</taxon>
        <taxon>Pseudomonadati</taxon>
        <taxon>Pseudomonadota</taxon>
        <taxon>Gammaproteobacteria</taxon>
        <taxon>Enterobacterales</taxon>
        <taxon>Gallaecimonadaceae</taxon>
        <taxon>Gallaecimonas</taxon>
    </lineage>
</organism>
<evidence type="ECO:0000313" key="4">
    <source>
        <dbReference type="Proteomes" id="UP000006755"/>
    </source>
</evidence>
<dbReference type="OrthoDB" id="7065166at2"/>
<evidence type="ECO:0000313" key="3">
    <source>
        <dbReference type="EMBL" id="EKE73732.1"/>
    </source>
</evidence>
<dbReference type="InterPro" id="IPR007168">
    <property type="entry name" value="Phageshock_PspC_N"/>
</dbReference>
<feature type="transmembrane region" description="Helical" evidence="1">
    <location>
        <begin position="36"/>
        <end position="58"/>
    </location>
</feature>
<keyword evidence="4" id="KW-1185">Reference proteome</keyword>
<feature type="domain" description="Phage shock protein PspC N-terminal" evidence="2">
    <location>
        <begin position="4"/>
        <end position="60"/>
    </location>
</feature>
<keyword evidence="1" id="KW-1133">Transmembrane helix</keyword>
<dbReference type="Pfam" id="PF04024">
    <property type="entry name" value="PspC"/>
    <property type="match status" value="1"/>
</dbReference>
<keyword evidence="1" id="KW-0812">Transmembrane</keyword>
<comment type="caution">
    <text evidence="3">The sequence shown here is derived from an EMBL/GenBank/DDBJ whole genome shotgun (WGS) entry which is preliminary data.</text>
</comment>
<accession>K2JGP8</accession>
<gene>
    <name evidence="3" type="ORF">B3C1_10052</name>
</gene>
<name>K2JGP8_9GAMM</name>
<proteinExistence type="predicted"/>
<dbReference type="AlphaFoldDB" id="K2JGP8"/>